<gene>
    <name evidence="1" type="ORF">QWJ38_05735</name>
</gene>
<reference evidence="1 2" key="1">
    <citation type="submission" date="2023-06" db="EMBL/GenBank/DDBJ databases">
        <title>Pelomonas sp. PFR6 16S ribosomal RNA gene Genome sequencing and assembly.</title>
        <authorList>
            <person name="Woo H."/>
        </authorList>
    </citation>
    <scope>NUCLEOTIDE SEQUENCE [LARGE SCALE GENOMIC DNA]</scope>
    <source>
        <strain evidence="1 2">PFR6</strain>
    </source>
</reference>
<keyword evidence="2" id="KW-1185">Reference proteome</keyword>
<dbReference type="RefSeq" id="WP_290358997.1">
    <property type="nucleotide sequence ID" value="NZ_JAUHHC010000002.1"/>
</dbReference>
<comment type="caution">
    <text evidence="1">The sequence shown here is derived from an EMBL/GenBank/DDBJ whole genome shotgun (WGS) entry which is preliminary data.</text>
</comment>
<proteinExistence type="predicted"/>
<name>A0ABT8DN24_9BURK</name>
<evidence type="ECO:0000313" key="2">
    <source>
        <dbReference type="Proteomes" id="UP001228044"/>
    </source>
</evidence>
<sequence>MLVLMVWGIEALLLKSMIPASSRRSYAVSEFFGTTGRTEISISRVFAGFIRSEKRKDLRA</sequence>
<accession>A0ABT8DN24</accession>
<dbReference type="EMBL" id="JAUHHC010000002">
    <property type="protein sequence ID" value="MDN3919780.1"/>
    <property type="molecule type" value="Genomic_DNA"/>
</dbReference>
<protein>
    <submittedName>
        <fullName evidence="1">Uncharacterized protein</fullName>
    </submittedName>
</protein>
<organism evidence="1 2">
    <name type="scientific">Roseateles violae</name>
    <dbReference type="NCBI Taxonomy" id="3058042"/>
    <lineage>
        <taxon>Bacteria</taxon>
        <taxon>Pseudomonadati</taxon>
        <taxon>Pseudomonadota</taxon>
        <taxon>Betaproteobacteria</taxon>
        <taxon>Burkholderiales</taxon>
        <taxon>Sphaerotilaceae</taxon>
        <taxon>Roseateles</taxon>
    </lineage>
</organism>
<dbReference type="Proteomes" id="UP001228044">
    <property type="component" value="Unassembled WGS sequence"/>
</dbReference>
<evidence type="ECO:0000313" key="1">
    <source>
        <dbReference type="EMBL" id="MDN3919780.1"/>
    </source>
</evidence>